<sequence>MNMARFAIVSGFYTEEEVKQPGFVTSLRGANSTVREHSVGGAELRNFRKTISDHPFTVTNLITSVRNPVYRYVLKILSTTLVGRKSGENKANWIELFVLMCRVENWEMNLATVLADSFSRGRRGGHRAGLAMGPYITRIALSLRVFDKYVPQVLHEGPKTMKFGIKELQQAGIVSYNEPYGWEPIRQGPQVQPPEGHPAEDVMIQIDPTHRQRPPQRHELPAQQYLRRQPPPELEHLIQMGQERQEEAIWYMMSRHSMGIPDFFQPRQHGGSAGARERFDPVPPFRVFGEGSSGAGGR</sequence>
<dbReference type="Gramene" id="mRNA:HanXRQr2_Chr08g0330181">
    <property type="protein sequence ID" value="mRNA:HanXRQr2_Chr08g0330181"/>
    <property type="gene ID" value="HanXRQr2_Chr08g0330181"/>
</dbReference>
<protein>
    <submittedName>
        <fullName evidence="2">Uncharacterized protein</fullName>
    </submittedName>
</protein>
<accession>A0A9K3IEF6</accession>
<feature type="region of interest" description="Disordered" evidence="1">
    <location>
        <begin position="268"/>
        <end position="298"/>
    </location>
</feature>
<dbReference type="Proteomes" id="UP000215914">
    <property type="component" value="Unassembled WGS sequence"/>
</dbReference>
<proteinExistence type="predicted"/>
<keyword evidence="3" id="KW-1185">Reference proteome</keyword>
<organism evidence="2 3">
    <name type="scientific">Helianthus annuus</name>
    <name type="common">Common sunflower</name>
    <dbReference type="NCBI Taxonomy" id="4232"/>
    <lineage>
        <taxon>Eukaryota</taxon>
        <taxon>Viridiplantae</taxon>
        <taxon>Streptophyta</taxon>
        <taxon>Embryophyta</taxon>
        <taxon>Tracheophyta</taxon>
        <taxon>Spermatophyta</taxon>
        <taxon>Magnoliopsida</taxon>
        <taxon>eudicotyledons</taxon>
        <taxon>Gunneridae</taxon>
        <taxon>Pentapetalae</taxon>
        <taxon>asterids</taxon>
        <taxon>campanulids</taxon>
        <taxon>Asterales</taxon>
        <taxon>Asteraceae</taxon>
        <taxon>Asteroideae</taxon>
        <taxon>Heliantheae alliance</taxon>
        <taxon>Heliantheae</taxon>
        <taxon>Helianthus</taxon>
    </lineage>
</organism>
<dbReference type="EMBL" id="MNCJ02000323">
    <property type="protein sequence ID" value="KAF5794624.1"/>
    <property type="molecule type" value="Genomic_DNA"/>
</dbReference>
<evidence type="ECO:0000256" key="1">
    <source>
        <dbReference type="SAM" id="MobiDB-lite"/>
    </source>
</evidence>
<reference evidence="2" key="2">
    <citation type="submission" date="2020-06" db="EMBL/GenBank/DDBJ databases">
        <title>Helianthus annuus Genome sequencing and assembly Release 2.</title>
        <authorList>
            <person name="Gouzy J."/>
            <person name="Langlade N."/>
            <person name="Munos S."/>
        </authorList>
    </citation>
    <scope>NUCLEOTIDE SEQUENCE</scope>
    <source>
        <tissue evidence="2">Leaves</tissue>
    </source>
</reference>
<name>A0A9K3IEF6_HELAN</name>
<comment type="caution">
    <text evidence="2">The sequence shown here is derived from an EMBL/GenBank/DDBJ whole genome shotgun (WGS) entry which is preliminary data.</text>
</comment>
<gene>
    <name evidence="2" type="ORF">HanXRQr2_Chr08g0330181</name>
</gene>
<dbReference type="AlphaFoldDB" id="A0A9K3IEF6"/>
<reference evidence="2" key="1">
    <citation type="journal article" date="2017" name="Nature">
        <title>The sunflower genome provides insights into oil metabolism, flowering and Asterid evolution.</title>
        <authorList>
            <person name="Badouin H."/>
            <person name="Gouzy J."/>
            <person name="Grassa C.J."/>
            <person name="Murat F."/>
            <person name="Staton S.E."/>
            <person name="Cottret L."/>
            <person name="Lelandais-Briere C."/>
            <person name="Owens G.L."/>
            <person name="Carrere S."/>
            <person name="Mayjonade B."/>
            <person name="Legrand L."/>
            <person name="Gill N."/>
            <person name="Kane N.C."/>
            <person name="Bowers J.E."/>
            <person name="Hubner S."/>
            <person name="Bellec A."/>
            <person name="Berard A."/>
            <person name="Berges H."/>
            <person name="Blanchet N."/>
            <person name="Boniface M.C."/>
            <person name="Brunel D."/>
            <person name="Catrice O."/>
            <person name="Chaidir N."/>
            <person name="Claudel C."/>
            <person name="Donnadieu C."/>
            <person name="Faraut T."/>
            <person name="Fievet G."/>
            <person name="Helmstetter N."/>
            <person name="King M."/>
            <person name="Knapp S.J."/>
            <person name="Lai Z."/>
            <person name="Le Paslier M.C."/>
            <person name="Lippi Y."/>
            <person name="Lorenzon L."/>
            <person name="Mandel J.R."/>
            <person name="Marage G."/>
            <person name="Marchand G."/>
            <person name="Marquand E."/>
            <person name="Bret-Mestries E."/>
            <person name="Morien E."/>
            <person name="Nambeesan S."/>
            <person name="Nguyen T."/>
            <person name="Pegot-Espagnet P."/>
            <person name="Pouilly N."/>
            <person name="Raftis F."/>
            <person name="Sallet E."/>
            <person name="Schiex T."/>
            <person name="Thomas J."/>
            <person name="Vandecasteele C."/>
            <person name="Vares D."/>
            <person name="Vear F."/>
            <person name="Vautrin S."/>
            <person name="Crespi M."/>
            <person name="Mangin B."/>
            <person name="Burke J.M."/>
            <person name="Salse J."/>
            <person name="Munos S."/>
            <person name="Vincourt P."/>
            <person name="Rieseberg L.H."/>
            <person name="Langlade N.B."/>
        </authorList>
    </citation>
    <scope>NUCLEOTIDE SEQUENCE</scope>
    <source>
        <tissue evidence="2">Leaves</tissue>
    </source>
</reference>
<evidence type="ECO:0000313" key="3">
    <source>
        <dbReference type="Proteomes" id="UP000215914"/>
    </source>
</evidence>
<evidence type="ECO:0000313" key="2">
    <source>
        <dbReference type="EMBL" id="KAF5794624.1"/>
    </source>
</evidence>